<gene>
    <name evidence="2" type="ORF">C3747_38g308</name>
</gene>
<evidence type="ECO:0000256" key="1">
    <source>
        <dbReference type="SAM" id="MobiDB-lite"/>
    </source>
</evidence>
<reference evidence="2 3" key="1">
    <citation type="journal article" date="2018" name="Microb. Genom.">
        <title>Expanding an expanded genome: long-read sequencing of Trypanosoma cruzi.</title>
        <authorList>
            <person name="Berna L."/>
            <person name="Rodriguez M."/>
            <person name="Chiribao M.L."/>
            <person name="Parodi-Talice A."/>
            <person name="Pita S."/>
            <person name="Rijo G."/>
            <person name="Alvarez-Valin F."/>
            <person name="Robello C."/>
        </authorList>
    </citation>
    <scope>NUCLEOTIDE SEQUENCE [LARGE SCALE GENOMIC DNA]</scope>
    <source>
        <strain evidence="2 3">TCC</strain>
    </source>
</reference>
<dbReference type="AlphaFoldDB" id="A0A2V2X0Z9"/>
<dbReference type="VEuPathDB" id="TriTrypDB:TcBrA4_0024200"/>
<feature type="region of interest" description="Disordered" evidence="1">
    <location>
        <begin position="27"/>
        <end position="153"/>
    </location>
</feature>
<organism evidence="2 3">
    <name type="scientific">Trypanosoma cruzi</name>
    <dbReference type="NCBI Taxonomy" id="5693"/>
    <lineage>
        <taxon>Eukaryota</taxon>
        <taxon>Discoba</taxon>
        <taxon>Euglenozoa</taxon>
        <taxon>Kinetoplastea</taxon>
        <taxon>Metakinetoplastina</taxon>
        <taxon>Trypanosomatida</taxon>
        <taxon>Trypanosomatidae</taxon>
        <taxon>Trypanosoma</taxon>
        <taxon>Schizotrypanum</taxon>
    </lineage>
</organism>
<feature type="compositionally biased region" description="Polar residues" evidence="1">
    <location>
        <begin position="51"/>
        <end position="63"/>
    </location>
</feature>
<feature type="compositionally biased region" description="Low complexity" evidence="1">
    <location>
        <begin position="140"/>
        <end position="153"/>
    </location>
</feature>
<evidence type="ECO:0000313" key="2">
    <source>
        <dbReference type="EMBL" id="PWV14152.1"/>
    </source>
</evidence>
<dbReference type="EMBL" id="PRFC01000038">
    <property type="protein sequence ID" value="PWV14152.1"/>
    <property type="molecule type" value="Genomic_DNA"/>
</dbReference>
<protein>
    <recommendedName>
        <fullName evidence="4">Zinc-ribbon domain-containing protein</fullName>
    </recommendedName>
</protein>
<dbReference type="VEuPathDB" id="TriTrypDB:TcG_06280"/>
<accession>A0A2V2X0Z9</accession>
<sequence length="190" mass="20677">MSEASQFDVSQLEVRLGELEKIWKGVRELSLPLKSTHRRSSLRPRSASPSTKPRTQCRSSAVTPNAPPRHPSPSLRVRRQQTVGGRESDAQGKRNRRRESVRAAAVERSGLLLPPSTSRSRSKSPVTVPVQRDGVAGGNSSDMIPNSSSSGGLPPLETGILRQAPRFCPSCGFARPRVTARFCQNCGNQL</sequence>
<evidence type="ECO:0008006" key="4">
    <source>
        <dbReference type="Google" id="ProtNLM"/>
    </source>
</evidence>
<feature type="compositionally biased region" description="Low complexity" evidence="1">
    <location>
        <begin position="102"/>
        <end position="125"/>
    </location>
</feature>
<name>A0A2V2X0Z9_TRYCR</name>
<dbReference type="VEuPathDB" id="TriTrypDB:C3747_38g308"/>
<dbReference type="Proteomes" id="UP000246078">
    <property type="component" value="Unassembled WGS sequence"/>
</dbReference>
<proteinExistence type="predicted"/>
<dbReference type="VEuPathDB" id="TriTrypDB:TcCL_NonESM03913"/>
<evidence type="ECO:0000313" key="3">
    <source>
        <dbReference type="Proteomes" id="UP000246078"/>
    </source>
</evidence>
<comment type="caution">
    <text evidence="2">The sequence shown here is derived from an EMBL/GenBank/DDBJ whole genome shotgun (WGS) entry which is preliminary data.</text>
</comment>